<dbReference type="InterPro" id="IPR058379">
    <property type="entry name" value="DUF8066"/>
</dbReference>
<dbReference type="Proteomes" id="UP001596145">
    <property type="component" value="Unassembled WGS sequence"/>
</dbReference>
<accession>A0ABD5QS09</accession>
<keyword evidence="2" id="KW-0472">Membrane</keyword>
<evidence type="ECO:0008006" key="5">
    <source>
        <dbReference type="Google" id="ProtNLM"/>
    </source>
</evidence>
<feature type="compositionally biased region" description="Basic and acidic residues" evidence="1">
    <location>
        <begin position="75"/>
        <end position="101"/>
    </location>
</feature>
<dbReference type="Pfam" id="PF26262">
    <property type="entry name" value="DUF8066"/>
    <property type="match status" value="1"/>
</dbReference>
<reference evidence="3 4" key="1">
    <citation type="journal article" date="2019" name="Int. J. Syst. Evol. Microbiol.">
        <title>The Global Catalogue of Microorganisms (GCM) 10K type strain sequencing project: providing services to taxonomists for standard genome sequencing and annotation.</title>
        <authorList>
            <consortium name="The Broad Institute Genomics Platform"/>
            <consortium name="The Broad Institute Genome Sequencing Center for Infectious Disease"/>
            <person name="Wu L."/>
            <person name="Ma J."/>
        </authorList>
    </citation>
    <scope>NUCLEOTIDE SEQUENCE [LARGE SCALE GENOMIC DNA]</scope>
    <source>
        <strain evidence="3 4">CGMCC 1.16026</strain>
    </source>
</reference>
<proteinExistence type="predicted"/>
<dbReference type="AlphaFoldDB" id="A0ABD5QS09"/>
<evidence type="ECO:0000313" key="4">
    <source>
        <dbReference type="Proteomes" id="UP001596145"/>
    </source>
</evidence>
<name>A0ABD5QS09_9EURY</name>
<dbReference type="EMBL" id="JBHSKV010000013">
    <property type="protein sequence ID" value="MFC5134963.1"/>
    <property type="molecule type" value="Genomic_DNA"/>
</dbReference>
<dbReference type="RefSeq" id="WP_122104961.1">
    <property type="nucleotide sequence ID" value="NZ_JBHSKV010000013.1"/>
</dbReference>
<evidence type="ECO:0000256" key="1">
    <source>
        <dbReference type="SAM" id="MobiDB-lite"/>
    </source>
</evidence>
<organism evidence="3 4">
    <name type="scientific">Halorubrum glutamatedens</name>
    <dbReference type="NCBI Taxonomy" id="2707018"/>
    <lineage>
        <taxon>Archaea</taxon>
        <taxon>Methanobacteriati</taxon>
        <taxon>Methanobacteriota</taxon>
        <taxon>Stenosarchaea group</taxon>
        <taxon>Halobacteria</taxon>
        <taxon>Halobacteriales</taxon>
        <taxon>Haloferacaceae</taxon>
        <taxon>Halorubrum</taxon>
    </lineage>
</organism>
<gene>
    <name evidence="3" type="ORF">ACFPJA_09595</name>
</gene>
<evidence type="ECO:0000313" key="3">
    <source>
        <dbReference type="EMBL" id="MFC5134963.1"/>
    </source>
</evidence>
<keyword evidence="4" id="KW-1185">Reference proteome</keyword>
<comment type="caution">
    <text evidence="3">The sequence shown here is derived from an EMBL/GenBank/DDBJ whole genome shotgun (WGS) entry which is preliminary data.</text>
</comment>
<protein>
    <recommendedName>
        <fullName evidence="5">DUF4229 domain-containing protein</fullName>
    </recommendedName>
</protein>
<feature type="region of interest" description="Disordered" evidence="1">
    <location>
        <begin position="75"/>
        <end position="114"/>
    </location>
</feature>
<sequence length="114" mass="12261">MVHDPLSPSEALRTRSGAVLGTVSLLVFIYSLLIVGQVLLGVIVVVGLSIGPYLSYRLFAVLDSVADGAQRIADAKEREVGEESADRGARDDRDATDREASESTGSTRLTERER</sequence>
<keyword evidence="2" id="KW-0812">Transmembrane</keyword>
<keyword evidence="2" id="KW-1133">Transmembrane helix</keyword>
<feature type="transmembrane region" description="Helical" evidence="2">
    <location>
        <begin position="20"/>
        <end position="48"/>
    </location>
</feature>
<evidence type="ECO:0000256" key="2">
    <source>
        <dbReference type="SAM" id="Phobius"/>
    </source>
</evidence>